<sequence>MKDDIKRGYSWALIDGKQIVGTAVLQLRPEKNYAKIMDGQWIKPDEPYAIIHRLTIDQMAEPHHLGKLFLSNLVTVGSSSCGTGRSHEGGLLLI</sequence>
<evidence type="ECO:0000313" key="2">
    <source>
        <dbReference type="EMBL" id="MBB1085906.1"/>
    </source>
</evidence>
<name>A0A7W3YCB1_9LACO</name>
<dbReference type="RefSeq" id="WP_182580806.1">
    <property type="nucleotide sequence ID" value="NZ_JACIUY010000048.1"/>
</dbReference>
<reference evidence="3 4" key="1">
    <citation type="submission" date="2020-07" db="EMBL/GenBank/DDBJ databases">
        <title>Description of Limosilactobacillus balticus sp. nov., Limosilactobacillus agrestis sp. nov., Limosilactobacillus albertensis sp. nov., Limosilactobacillus rudii sp. nov., Limosilactobacillus fastidiosus sp. nov., five novel Limosilactobacillus species isolated from the vertebrate gastrointestinal tract, and proposal of 6 subspecies of Limosilactobacillus reuteri adapted to the gastrointestinal tract of specific vertebrate hosts.</title>
        <authorList>
            <person name="Li F."/>
            <person name="Cheng C."/>
            <person name="Zheng J."/>
            <person name="Quevedo R.M."/>
            <person name="Li J."/>
            <person name="Roos S."/>
            <person name="Gaenzle M.G."/>
            <person name="Walter J."/>
        </authorList>
    </citation>
    <scope>NUCLEOTIDE SEQUENCE [LARGE SCALE GENOMIC DNA]</scope>
    <source>
        <strain evidence="2 3">WF-MA3-C</strain>
        <strain evidence="1 4">WF-MO7-1</strain>
    </source>
</reference>
<accession>A0A7W3YCB1</accession>
<dbReference type="EMBL" id="JACIUY010000048">
    <property type="protein sequence ID" value="MBB1085906.1"/>
    <property type="molecule type" value="Genomic_DNA"/>
</dbReference>
<evidence type="ECO:0000313" key="3">
    <source>
        <dbReference type="Proteomes" id="UP000518255"/>
    </source>
</evidence>
<dbReference type="Proteomes" id="UP000518255">
    <property type="component" value="Unassembled WGS sequence"/>
</dbReference>
<evidence type="ECO:0008006" key="5">
    <source>
        <dbReference type="Google" id="ProtNLM"/>
    </source>
</evidence>
<comment type="caution">
    <text evidence="2">The sequence shown here is derived from an EMBL/GenBank/DDBJ whole genome shotgun (WGS) entry which is preliminary data.</text>
</comment>
<protein>
    <recommendedName>
        <fullName evidence="5">Acetyltransferase</fullName>
    </recommendedName>
</protein>
<evidence type="ECO:0000313" key="1">
    <source>
        <dbReference type="EMBL" id="MBB1063413.1"/>
    </source>
</evidence>
<organism evidence="2 3">
    <name type="scientific">Limosilactobacillus fastidiosus</name>
    <dbReference type="NCBI Taxonomy" id="2759855"/>
    <lineage>
        <taxon>Bacteria</taxon>
        <taxon>Bacillati</taxon>
        <taxon>Bacillota</taxon>
        <taxon>Bacilli</taxon>
        <taxon>Lactobacillales</taxon>
        <taxon>Lactobacillaceae</taxon>
        <taxon>Limosilactobacillus</taxon>
    </lineage>
</organism>
<gene>
    <name evidence="2" type="ORF">H5R63_03715</name>
    <name evidence="1" type="ORF">H5R64_06540</name>
</gene>
<dbReference type="Gene3D" id="3.40.630.30">
    <property type="match status" value="1"/>
</dbReference>
<dbReference type="EMBL" id="JACIUZ010000041">
    <property type="protein sequence ID" value="MBB1063413.1"/>
    <property type="molecule type" value="Genomic_DNA"/>
</dbReference>
<proteinExistence type="predicted"/>
<dbReference type="AlphaFoldDB" id="A0A7W3YCB1"/>
<dbReference type="Proteomes" id="UP000544052">
    <property type="component" value="Unassembled WGS sequence"/>
</dbReference>
<evidence type="ECO:0000313" key="4">
    <source>
        <dbReference type="Proteomes" id="UP000544052"/>
    </source>
</evidence>
<keyword evidence="4" id="KW-1185">Reference proteome</keyword>